<keyword evidence="3" id="KW-1185">Reference proteome</keyword>
<evidence type="ECO:0000313" key="3">
    <source>
        <dbReference type="Proteomes" id="UP001293718"/>
    </source>
</evidence>
<keyword evidence="1" id="KW-0732">Signal</keyword>
<organism evidence="2 3">
    <name type="scientific">Azohydromonas lata</name>
    <dbReference type="NCBI Taxonomy" id="45677"/>
    <lineage>
        <taxon>Bacteria</taxon>
        <taxon>Pseudomonadati</taxon>
        <taxon>Pseudomonadota</taxon>
        <taxon>Betaproteobacteria</taxon>
        <taxon>Burkholderiales</taxon>
        <taxon>Sphaerotilaceae</taxon>
        <taxon>Azohydromonas</taxon>
    </lineage>
</organism>
<dbReference type="EMBL" id="JAXOJX010000014">
    <property type="protein sequence ID" value="MDZ5457089.1"/>
    <property type="molecule type" value="Genomic_DNA"/>
</dbReference>
<gene>
    <name evidence="2" type="ORF">SM757_10960</name>
</gene>
<accession>A0ABU5IE34</accession>
<feature type="signal peptide" evidence="1">
    <location>
        <begin position="1"/>
        <end position="30"/>
    </location>
</feature>
<evidence type="ECO:0000256" key="1">
    <source>
        <dbReference type="SAM" id="SignalP"/>
    </source>
</evidence>
<comment type="caution">
    <text evidence="2">The sequence shown here is derived from an EMBL/GenBank/DDBJ whole genome shotgun (WGS) entry which is preliminary data.</text>
</comment>
<dbReference type="RefSeq" id="WP_322465498.1">
    <property type="nucleotide sequence ID" value="NZ_JAXOJX010000014.1"/>
</dbReference>
<proteinExistence type="predicted"/>
<evidence type="ECO:0000313" key="2">
    <source>
        <dbReference type="EMBL" id="MDZ5457089.1"/>
    </source>
</evidence>
<dbReference type="Proteomes" id="UP001293718">
    <property type="component" value="Unassembled WGS sequence"/>
</dbReference>
<protein>
    <recommendedName>
        <fullName evidence="4">DUF2946 domain-containing protein</fullName>
    </recommendedName>
</protein>
<feature type="chain" id="PRO_5046040574" description="DUF2946 domain-containing protein" evidence="1">
    <location>
        <begin position="31"/>
        <end position="113"/>
    </location>
</feature>
<evidence type="ECO:0008006" key="4">
    <source>
        <dbReference type="Google" id="ProtNLM"/>
    </source>
</evidence>
<reference evidence="2 3" key="1">
    <citation type="submission" date="2023-11" db="EMBL/GenBank/DDBJ databases">
        <title>Draft genome of Azohydromonas lata strain H1 (DSM1123), a polyhydroxyalkanoate producer.</title>
        <authorList>
            <person name="Traversa D."/>
            <person name="D'Addabbo P."/>
            <person name="Pazzani C."/>
            <person name="Manzari C."/>
            <person name="Chiara M."/>
            <person name="Scrascia M."/>
        </authorList>
    </citation>
    <scope>NUCLEOTIDE SEQUENCE [LARGE SCALE GENOMIC DNA]</scope>
    <source>
        <strain evidence="2 3">H1</strain>
    </source>
</reference>
<sequence length="113" mass="11582">MRRHLSRLPLLQRALAWLLLALLPLAQAVAAGHAVSHLAGGSGSPHDKQALHAAHCELCITAATVAAGALPATLPTLPALRLGQPAPAVAVDSAWAPPFAAAYDSRAPPVFTH</sequence>
<name>A0ABU5IE34_9BURK</name>